<organism evidence="2 3">
    <name type="scientific">Engystomops pustulosus</name>
    <name type="common">Tungara frog</name>
    <name type="synonym">Physalaemus pustulosus</name>
    <dbReference type="NCBI Taxonomy" id="76066"/>
    <lineage>
        <taxon>Eukaryota</taxon>
        <taxon>Metazoa</taxon>
        <taxon>Chordata</taxon>
        <taxon>Craniata</taxon>
        <taxon>Vertebrata</taxon>
        <taxon>Euteleostomi</taxon>
        <taxon>Amphibia</taxon>
        <taxon>Batrachia</taxon>
        <taxon>Anura</taxon>
        <taxon>Neobatrachia</taxon>
        <taxon>Hyloidea</taxon>
        <taxon>Leptodactylidae</taxon>
        <taxon>Leiuperinae</taxon>
        <taxon>Engystomops</taxon>
    </lineage>
</organism>
<dbReference type="Proteomes" id="UP000824782">
    <property type="component" value="Unassembled WGS sequence"/>
</dbReference>
<sequence>MASEKRGHISRPSQYLSTEDGSMGQSSSLIVLPCRHATIIPCSDTLEQHLPNHQRTPPCRTNDIYRSNSGVFRIDRRTCTQRSSLTGVRRIGPTSSNSRSALSAPRGLVTYLQLCRPIVPKERAISSAIRSQIPYIHKTRVDNTLKHITLNPGLAVYGIPLGQVQSCSQNVKQGVEK</sequence>
<feature type="non-terminal residue" evidence="2">
    <location>
        <position position="177"/>
    </location>
</feature>
<name>A0AAV7CTM0_ENGPU</name>
<accession>A0AAV7CTM0</accession>
<reference evidence="2" key="1">
    <citation type="thesis" date="2020" institute="ProQuest LLC" country="789 East Eisenhower Parkway, Ann Arbor, MI, USA">
        <title>Comparative Genomics and Chromosome Evolution.</title>
        <authorList>
            <person name="Mudd A.B."/>
        </authorList>
    </citation>
    <scope>NUCLEOTIDE SEQUENCE</scope>
    <source>
        <strain evidence="2">237g6f4</strain>
        <tissue evidence="2">Blood</tissue>
    </source>
</reference>
<dbReference type="EMBL" id="WNYA01000002">
    <property type="protein sequence ID" value="KAG8588470.1"/>
    <property type="molecule type" value="Genomic_DNA"/>
</dbReference>
<gene>
    <name evidence="2" type="ORF">GDO81_005987</name>
</gene>
<evidence type="ECO:0000256" key="1">
    <source>
        <dbReference type="SAM" id="MobiDB-lite"/>
    </source>
</evidence>
<dbReference type="AlphaFoldDB" id="A0AAV7CTM0"/>
<evidence type="ECO:0000313" key="3">
    <source>
        <dbReference type="Proteomes" id="UP000824782"/>
    </source>
</evidence>
<feature type="region of interest" description="Disordered" evidence="1">
    <location>
        <begin position="1"/>
        <end position="23"/>
    </location>
</feature>
<feature type="compositionally biased region" description="Polar residues" evidence="1">
    <location>
        <begin position="11"/>
        <end position="23"/>
    </location>
</feature>
<comment type="caution">
    <text evidence="2">The sequence shown here is derived from an EMBL/GenBank/DDBJ whole genome shotgun (WGS) entry which is preliminary data.</text>
</comment>
<keyword evidence="3" id="KW-1185">Reference proteome</keyword>
<evidence type="ECO:0000313" key="2">
    <source>
        <dbReference type="EMBL" id="KAG8588470.1"/>
    </source>
</evidence>
<protein>
    <submittedName>
        <fullName evidence="2">Uncharacterized protein</fullName>
    </submittedName>
</protein>
<proteinExistence type="predicted"/>